<evidence type="ECO:0000256" key="1">
    <source>
        <dbReference type="SAM" id="Phobius"/>
    </source>
</evidence>
<gene>
    <name evidence="2" type="ORF">E4O92_09915</name>
</gene>
<organism evidence="2 3">
    <name type="scientific">Massilia horti</name>
    <dbReference type="NCBI Taxonomy" id="2562153"/>
    <lineage>
        <taxon>Bacteria</taxon>
        <taxon>Pseudomonadati</taxon>
        <taxon>Pseudomonadota</taxon>
        <taxon>Betaproteobacteria</taxon>
        <taxon>Burkholderiales</taxon>
        <taxon>Oxalobacteraceae</taxon>
        <taxon>Telluria group</taxon>
        <taxon>Massilia</taxon>
    </lineage>
</organism>
<comment type="caution">
    <text evidence="2">The sequence shown here is derived from an EMBL/GenBank/DDBJ whole genome shotgun (WGS) entry which is preliminary data.</text>
</comment>
<dbReference type="AlphaFoldDB" id="A0A4Y9T5S6"/>
<reference evidence="2 3" key="1">
    <citation type="submission" date="2019-03" db="EMBL/GenBank/DDBJ databases">
        <title>Draft genome of Massilia hortus sp. nov., a novel bacterial species of the Oxalobacteraceae family.</title>
        <authorList>
            <person name="Peta V."/>
            <person name="Raths R."/>
            <person name="Bucking H."/>
        </authorList>
    </citation>
    <scope>NUCLEOTIDE SEQUENCE [LARGE SCALE GENOMIC DNA]</scope>
    <source>
        <strain evidence="2 3">ONC3</strain>
    </source>
</reference>
<evidence type="ECO:0000313" key="3">
    <source>
        <dbReference type="Proteomes" id="UP000297258"/>
    </source>
</evidence>
<dbReference type="OrthoDB" id="8707963at2"/>
<proteinExistence type="predicted"/>
<name>A0A4Y9T5S6_9BURK</name>
<keyword evidence="1" id="KW-0472">Membrane</keyword>
<accession>A0A4Y9T5S6</accession>
<dbReference type="EMBL" id="SPUM01000058">
    <property type="protein sequence ID" value="TFW32404.1"/>
    <property type="molecule type" value="Genomic_DNA"/>
</dbReference>
<dbReference type="Proteomes" id="UP000297258">
    <property type="component" value="Unassembled WGS sequence"/>
</dbReference>
<keyword evidence="3" id="KW-1185">Reference proteome</keyword>
<protein>
    <submittedName>
        <fullName evidence="2">Uncharacterized protein</fullName>
    </submittedName>
</protein>
<keyword evidence="1" id="KW-0812">Transmembrane</keyword>
<feature type="transmembrane region" description="Helical" evidence="1">
    <location>
        <begin position="6"/>
        <end position="26"/>
    </location>
</feature>
<dbReference type="RefSeq" id="WP_135189604.1">
    <property type="nucleotide sequence ID" value="NZ_SPUM01000058.1"/>
</dbReference>
<evidence type="ECO:0000313" key="2">
    <source>
        <dbReference type="EMBL" id="TFW32404.1"/>
    </source>
</evidence>
<keyword evidence="1" id="KW-1133">Transmembrane helix</keyword>
<sequence>MDKDLLKGLALVIGAVIVVGAVFVIVSNSGPQKAKCVADALKSGVAYGKIDKVCRLSQRSY</sequence>